<dbReference type="EMBL" id="CAUEEQ010019902">
    <property type="protein sequence ID" value="CAJ0942278.1"/>
    <property type="molecule type" value="Genomic_DNA"/>
</dbReference>
<proteinExistence type="predicted"/>
<reference evidence="2" key="1">
    <citation type="submission" date="2023-07" db="EMBL/GenBank/DDBJ databases">
        <authorList>
            <person name="Stuckert A."/>
        </authorList>
    </citation>
    <scope>NUCLEOTIDE SEQUENCE</scope>
</reference>
<protein>
    <submittedName>
        <fullName evidence="2">Uncharacterized protein</fullName>
    </submittedName>
</protein>
<comment type="caution">
    <text evidence="2">The sequence shown here is derived from an EMBL/GenBank/DDBJ whole genome shotgun (WGS) entry which is preliminary data.</text>
</comment>
<evidence type="ECO:0000313" key="2">
    <source>
        <dbReference type="EMBL" id="CAJ0942278.1"/>
    </source>
</evidence>
<accession>A0ABN9LP65</accession>
<gene>
    <name evidence="2" type="ORF">RIMI_LOCUS9540729</name>
</gene>
<evidence type="ECO:0000256" key="1">
    <source>
        <dbReference type="SAM" id="MobiDB-lite"/>
    </source>
</evidence>
<dbReference type="Proteomes" id="UP001176940">
    <property type="component" value="Unassembled WGS sequence"/>
</dbReference>
<organism evidence="2 3">
    <name type="scientific">Ranitomeya imitator</name>
    <name type="common">mimic poison frog</name>
    <dbReference type="NCBI Taxonomy" id="111125"/>
    <lineage>
        <taxon>Eukaryota</taxon>
        <taxon>Metazoa</taxon>
        <taxon>Chordata</taxon>
        <taxon>Craniata</taxon>
        <taxon>Vertebrata</taxon>
        <taxon>Euteleostomi</taxon>
        <taxon>Amphibia</taxon>
        <taxon>Batrachia</taxon>
        <taxon>Anura</taxon>
        <taxon>Neobatrachia</taxon>
        <taxon>Hyloidea</taxon>
        <taxon>Dendrobatidae</taxon>
        <taxon>Dendrobatinae</taxon>
        <taxon>Ranitomeya</taxon>
    </lineage>
</organism>
<evidence type="ECO:0000313" key="3">
    <source>
        <dbReference type="Proteomes" id="UP001176940"/>
    </source>
</evidence>
<feature type="compositionally biased region" description="Basic and acidic residues" evidence="1">
    <location>
        <begin position="116"/>
        <end position="125"/>
    </location>
</feature>
<feature type="region of interest" description="Disordered" evidence="1">
    <location>
        <begin position="58"/>
        <end position="138"/>
    </location>
</feature>
<keyword evidence="3" id="KW-1185">Reference proteome</keyword>
<sequence length="138" mass="14618">MVRTPELAEMVRSWGESRVGAGLLLLLGTDLCTVIAAEPHVGPVPLSALGKCLEKIHSRMSGGGSHSSEESRRAGLGVKRTHSEDASSSSAVLRGVKRPTLEMSAPSRLVSSCSPSHRDLWRPPEELPGTPSKGKCQP</sequence>
<name>A0ABN9LP65_9NEOB</name>